<reference evidence="1 2" key="1">
    <citation type="submission" date="2018-08" db="EMBL/GenBank/DDBJ databases">
        <title>Complete genome sequencing of Blastochloris tepida GI.</title>
        <authorList>
            <person name="Tsukatani Y."/>
            <person name="Mori H."/>
        </authorList>
    </citation>
    <scope>NUCLEOTIDE SEQUENCE [LARGE SCALE GENOMIC DNA]</scope>
    <source>
        <strain evidence="1 2">GI</strain>
    </source>
</reference>
<name>A0A348G106_9HYPH</name>
<dbReference type="Pfam" id="PF02452">
    <property type="entry name" value="PemK_toxin"/>
    <property type="match status" value="1"/>
</dbReference>
<dbReference type="AlphaFoldDB" id="A0A348G106"/>
<dbReference type="InterPro" id="IPR011067">
    <property type="entry name" value="Plasmid_toxin/cell-grow_inhib"/>
</dbReference>
<protein>
    <submittedName>
        <fullName evidence="1">mRNA interferase PemK</fullName>
    </submittedName>
</protein>
<dbReference type="KEGG" id="blag:BLTE_19240"/>
<dbReference type="Gene3D" id="2.30.30.110">
    <property type="match status" value="1"/>
</dbReference>
<proteinExistence type="predicted"/>
<dbReference type="InterPro" id="IPR003477">
    <property type="entry name" value="PemK-like"/>
</dbReference>
<evidence type="ECO:0000313" key="2">
    <source>
        <dbReference type="Proteomes" id="UP000266934"/>
    </source>
</evidence>
<gene>
    <name evidence="1" type="ORF">BLTE_19240</name>
</gene>
<dbReference type="SUPFAM" id="SSF50118">
    <property type="entry name" value="Cell growth inhibitor/plasmid maintenance toxic component"/>
    <property type="match status" value="1"/>
</dbReference>
<dbReference type="EMBL" id="AP018907">
    <property type="protein sequence ID" value="BBF93239.1"/>
    <property type="molecule type" value="Genomic_DNA"/>
</dbReference>
<evidence type="ECO:0000313" key="1">
    <source>
        <dbReference type="EMBL" id="BBF93239.1"/>
    </source>
</evidence>
<keyword evidence="2" id="KW-1185">Reference proteome</keyword>
<accession>A0A348G106</accession>
<dbReference type="Proteomes" id="UP000266934">
    <property type="component" value="Chromosome"/>
</dbReference>
<dbReference type="GO" id="GO:0003677">
    <property type="term" value="F:DNA binding"/>
    <property type="evidence" value="ECO:0007669"/>
    <property type="project" value="InterPro"/>
</dbReference>
<organism evidence="1 2">
    <name type="scientific">Blastochloris tepida</name>
    <dbReference type="NCBI Taxonomy" id="2233851"/>
    <lineage>
        <taxon>Bacteria</taxon>
        <taxon>Pseudomonadati</taxon>
        <taxon>Pseudomonadota</taxon>
        <taxon>Alphaproteobacteria</taxon>
        <taxon>Hyphomicrobiales</taxon>
        <taxon>Blastochloridaceae</taxon>
        <taxon>Blastochloris</taxon>
    </lineage>
</organism>
<sequence>MVRRGQFVVIVLPGDYGKPRPALVVQSDLFAELPSVVICPLTTTLRDDADLFRLQVEPTPRNGLREPSQVAIDKITVVPVSKIGAAIGEADDTLLVRINRALALFLGIA</sequence>